<keyword evidence="1" id="KW-0804">Transcription</keyword>
<dbReference type="SUPFAM" id="SSF82679">
    <property type="entry name" value="N-utilization substance G protein NusG, N-terminal domain"/>
    <property type="match status" value="1"/>
</dbReference>
<dbReference type="EMBL" id="MN990733">
    <property type="protein sequence ID" value="QIM10114.1"/>
    <property type="molecule type" value="Genomic_DNA"/>
</dbReference>
<feature type="domain" description="KOW" evidence="3">
    <location>
        <begin position="176"/>
        <end position="203"/>
    </location>
</feature>
<evidence type="ECO:0000256" key="2">
    <source>
        <dbReference type="SAM" id="MobiDB-lite"/>
    </source>
</evidence>
<feature type="region of interest" description="Disordered" evidence="2">
    <location>
        <begin position="18"/>
        <end position="40"/>
    </location>
</feature>
<evidence type="ECO:0000256" key="1">
    <source>
        <dbReference type="ARBA" id="ARBA00023163"/>
    </source>
</evidence>
<dbReference type="GO" id="GO:0006354">
    <property type="term" value="P:DNA-templated transcription elongation"/>
    <property type="evidence" value="ECO:0007669"/>
    <property type="project" value="InterPro"/>
</dbReference>
<dbReference type="Gene3D" id="2.30.30.30">
    <property type="match status" value="1"/>
</dbReference>
<dbReference type="Pfam" id="PF02357">
    <property type="entry name" value="NusG"/>
    <property type="match status" value="1"/>
</dbReference>
<dbReference type="Gene3D" id="3.30.70.940">
    <property type="entry name" value="NusG, N-terminal domain"/>
    <property type="match status" value="1"/>
</dbReference>
<dbReference type="AlphaFoldDB" id="A0A6G8F1E0"/>
<dbReference type="InterPro" id="IPR036735">
    <property type="entry name" value="NGN_dom_sf"/>
</dbReference>
<dbReference type="SMART" id="SM00739">
    <property type="entry name" value="KOW"/>
    <property type="match status" value="1"/>
</dbReference>
<proteinExistence type="predicted"/>
<dbReference type="InterPro" id="IPR006645">
    <property type="entry name" value="NGN-like_dom"/>
</dbReference>
<evidence type="ECO:0000259" key="3">
    <source>
        <dbReference type="SMART" id="SM00739"/>
    </source>
</evidence>
<name>A0A6G8F1E0_9BACT</name>
<sequence>MDTKHRKRIKFQLKDGREKVGNQVLPPNTGDNGEAISKSPEKNITVSQKDLKQPSDAGWFVAVVRCNCEKKIAGAIETHFANSGVWFEYWIPMQRITFVDKRTNKRKIKEKVCPSTFIFCHVGKTHLNKIRFRPDVYKMLTMPGQREIYQIRDKELYDYRRLVENPDIPVVACSGPLKKGQKVRITEGKMAGLEAYVQRVSGKKVVIGNEIKYVSGATIEIDRAFLEIIENP</sequence>
<accession>A0A6G8F1E0</accession>
<reference evidence="4" key="1">
    <citation type="journal article" date="2020" name="J. ISSAAS">
        <title>Lactobacilli and other gastrointestinal microbiota of Peromyscus leucopus, reservoir host for agents of Lyme disease and other zoonoses in North America.</title>
        <authorList>
            <person name="Milovic A."/>
            <person name="Bassam K."/>
            <person name="Shao H."/>
            <person name="Chatzistamou I."/>
            <person name="Tufts D.M."/>
            <person name="Diuk-Wasser M."/>
            <person name="Barbour A.G."/>
        </authorList>
    </citation>
    <scope>NUCLEOTIDE SEQUENCE</scope>
    <source>
        <strain evidence="4">LL70</strain>
    </source>
</reference>
<dbReference type="InterPro" id="IPR014722">
    <property type="entry name" value="Rib_uL2_dom2"/>
</dbReference>
<dbReference type="InterPro" id="IPR005824">
    <property type="entry name" value="KOW"/>
</dbReference>
<evidence type="ECO:0000313" key="4">
    <source>
        <dbReference type="EMBL" id="QIM10114.1"/>
    </source>
</evidence>
<protein>
    <recommendedName>
        <fullName evidence="3">KOW domain-containing protein</fullName>
    </recommendedName>
</protein>
<gene>
    <name evidence="4" type="ORF">Prevot485_2130</name>
</gene>
<organism evidence="4">
    <name type="scientific">uncultured Prevotella sp</name>
    <dbReference type="NCBI Taxonomy" id="159272"/>
    <lineage>
        <taxon>Bacteria</taxon>
        <taxon>Pseudomonadati</taxon>
        <taxon>Bacteroidota</taxon>
        <taxon>Bacteroidia</taxon>
        <taxon>Bacteroidales</taxon>
        <taxon>Prevotellaceae</taxon>
        <taxon>Prevotella</taxon>
        <taxon>environmental samples</taxon>
    </lineage>
</organism>